<accession>A0A0E9V6W3</accession>
<dbReference type="EMBL" id="GBXM01034728">
    <property type="protein sequence ID" value="JAH73849.1"/>
    <property type="molecule type" value="Transcribed_RNA"/>
</dbReference>
<reference evidence="1" key="1">
    <citation type="submission" date="2014-11" db="EMBL/GenBank/DDBJ databases">
        <authorList>
            <person name="Amaro Gonzalez C."/>
        </authorList>
    </citation>
    <scope>NUCLEOTIDE SEQUENCE</scope>
</reference>
<reference evidence="1" key="2">
    <citation type="journal article" date="2015" name="Fish Shellfish Immunol.">
        <title>Early steps in the European eel (Anguilla anguilla)-Vibrio vulnificus interaction in the gills: Role of the RtxA13 toxin.</title>
        <authorList>
            <person name="Callol A."/>
            <person name="Pajuelo D."/>
            <person name="Ebbesson L."/>
            <person name="Teles M."/>
            <person name="MacKenzie S."/>
            <person name="Amaro C."/>
        </authorList>
    </citation>
    <scope>NUCLEOTIDE SEQUENCE</scope>
</reference>
<proteinExistence type="predicted"/>
<evidence type="ECO:0000313" key="1">
    <source>
        <dbReference type="EMBL" id="JAH73849.1"/>
    </source>
</evidence>
<name>A0A0E9V6W3_ANGAN</name>
<organism evidence="1">
    <name type="scientific">Anguilla anguilla</name>
    <name type="common">European freshwater eel</name>
    <name type="synonym">Muraena anguilla</name>
    <dbReference type="NCBI Taxonomy" id="7936"/>
    <lineage>
        <taxon>Eukaryota</taxon>
        <taxon>Metazoa</taxon>
        <taxon>Chordata</taxon>
        <taxon>Craniata</taxon>
        <taxon>Vertebrata</taxon>
        <taxon>Euteleostomi</taxon>
        <taxon>Actinopterygii</taxon>
        <taxon>Neopterygii</taxon>
        <taxon>Teleostei</taxon>
        <taxon>Anguilliformes</taxon>
        <taxon>Anguillidae</taxon>
        <taxon>Anguilla</taxon>
    </lineage>
</organism>
<protein>
    <submittedName>
        <fullName evidence="1">Uncharacterized protein</fullName>
    </submittedName>
</protein>
<sequence>MMPSKNLRQQGLSY</sequence>